<keyword evidence="2" id="KW-0378">Hydrolase</keyword>
<dbReference type="AlphaFoldDB" id="A0A1G9UEK7"/>
<reference evidence="3" key="1">
    <citation type="submission" date="2016-10" db="EMBL/GenBank/DDBJ databases">
        <authorList>
            <person name="Varghese N."/>
            <person name="Submissions S."/>
        </authorList>
    </citation>
    <scope>NUCLEOTIDE SEQUENCE [LARGE SCALE GENOMIC DNA]</scope>
    <source>
        <strain evidence="3">M83</strain>
    </source>
</reference>
<dbReference type="GO" id="GO:0004519">
    <property type="term" value="F:endonuclease activity"/>
    <property type="evidence" value="ECO:0007669"/>
    <property type="project" value="UniProtKB-KW"/>
</dbReference>
<keyword evidence="2" id="KW-0255">Endonuclease</keyword>
<sequence>MASDYKIGSFNIQKLGRNSMLKKDIKNIAEIITGNKMDVVALQEISGKEPLKEIMKALDGAIISEGVSSSNNARDSYCYETRNWASCWAKPISQIGGKSAEEGYAFIWNKRRLELPVNKRGDVSYPDIYLNGGKVIRPPFYGRFLIKSCNAEIRLINTHIVFRKTPVEDDELEDNRSAASDYEERIKEYKVLANEIYQRVYAGSIGTRQVLTFILGDYNMCLEGSNSSDLKAIMPKDIQRLEYGKHVIKTIQNQKTTIRSRSKSNPNGAYIGEENLANNYDHFSYEEKLEDSIDIEGHRIDAEGTYRDKFQQVVDNDGNPVKNEFEAYRMLVSDHLPIMMTVAISKG</sequence>
<dbReference type="Proteomes" id="UP000187651">
    <property type="component" value="Unassembled WGS sequence"/>
</dbReference>
<name>A0A1G9UEK7_9FIRM</name>
<keyword evidence="2" id="KW-0540">Nuclease</keyword>
<dbReference type="OrthoDB" id="1074628at2"/>
<dbReference type="InterPro" id="IPR005135">
    <property type="entry name" value="Endo/exonuclease/phosphatase"/>
</dbReference>
<keyword evidence="3" id="KW-1185">Reference proteome</keyword>
<feature type="domain" description="Endonuclease/exonuclease/phosphatase" evidence="1">
    <location>
        <begin position="9"/>
        <end position="237"/>
    </location>
</feature>
<dbReference type="EMBL" id="FNHZ01000001">
    <property type="protein sequence ID" value="SDM58380.1"/>
    <property type="molecule type" value="Genomic_DNA"/>
</dbReference>
<accession>A0A1G9UEK7</accession>
<proteinExistence type="predicted"/>
<dbReference type="Pfam" id="PF03372">
    <property type="entry name" value="Exo_endo_phos"/>
    <property type="match status" value="1"/>
</dbReference>
<dbReference type="Gene3D" id="3.60.10.10">
    <property type="entry name" value="Endonuclease/exonuclease/phosphatase"/>
    <property type="match status" value="1"/>
</dbReference>
<keyword evidence="2" id="KW-0269">Exonuclease</keyword>
<gene>
    <name evidence="2" type="ORF">SAMN05216544_0733</name>
</gene>
<organism evidence="2 3">
    <name type="scientific">Lachnospira pectinoschiza</name>
    <dbReference type="NCBI Taxonomy" id="28052"/>
    <lineage>
        <taxon>Bacteria</taxon>
        <taxon>Bacillati</taxon>
        <taxon>Bacillota</taxon>
        <taxon>Clostridia</taxon>
        <taxon>Lachnospirales</taxon>
        <taxon>Lachnospiraceae</taxon>
        <taxon>Lachnospira</taxon>
    </lineage>
</organism>
<evidence type="ECO:0000259" key="1">
    <source>
        <dbReference type="Pfam" id="PF03372"/>
    </source>
</evidence>
<evidence type="ECO:0000313" key="3">
    <source>
        <dbReference type="Proteomes" id="UP000187651"/>
    </source>
</evidence>
<dbReference type="InterPro" id="IPR036691">
    <property type="entry name" value="Endo/exonu/phosph_ase_sf"/>
</dbReference>
<protein>
    <submittedName>
        <fullName evidence="2">Endonuclease/Exonuclease/phosphatase family protein</fullName>
    </submittedName>
</protein>
<dbReference type="RefSeq" id="WP_074520956.1">
    <property type="nucleotide sequence ID" value="NZ_FNHZ01000001.1"/>
</dbReference>
<dbReference type="SUPFAM" id="SSF56219">
    <property type="entry name" value="DNase I-like"/>
    <property type="match status" value="1"/>
</dbReference>
<dbReference type="GO" id="GO:0004527">
    <property type="term" value="F:exonuclease activity"/>
    <property type="evidence" value="ECO:0007669"/>
    <property type="project" value="UniProtKB-KW"/>
</dbReference>
<evidence type="ECO:0000313" key="2">
    <source>
        <dbReference type="EMBL" id="SDM58380.1"/>
    </source>
</evidence>